<dbReference type="InterPro" id="IPR037050">
    <property type="entry name" value="DUF1254_sf"/>
</dbReference>
<keyword evidence="4" id="KW-1185">Reference proteome</keyword>
<dbReference type="OrthoDB" id="272779at2"/>
<dbReference type="PANTHER" id="PTHR36509">
    <property type="entry name" value="BLL3101 PROTEIN"/>
    <property type="match status" value="1"/>
</dbReference>
<dbReference type="Proteomes" id="UP000280405">
    <property type="component" value="Unassembled WGS sequence"/>
</dbReference>
<dbReference type="PANTHER" id="PTHR36509:SF3">
    <property type="entry name" value="SIGNAL PEPTIDE PROTEIN"/>
    <property type="match status" value="1"/>
</dbReference>
<sequence>MALLNSAIAQDGKEPLSGQPPAGSKASITDFESQIKYQRAFEAMIWSMPMAAGYGYRRGVVESIGYKDNDIVYMSGGATPLMETATSNSTTPYIAAFVDLRKNPVILEIPPASKNGSIYGQVTDAWQVTIADIGPSGEDKGKGGKYLFTPPGYDKPIPPGYFHVASTSNRLFFAFRSIVAPGKTEKDAIAYIRNLKVYNLDQAANPPKQNYVDILKVRIPALPYYDERAFKDIYDVINAEPVREQDKVMMGMLKTLGIEKGKPYNPDEKTLKIMRQAAIDAWYYMQHWFDNMPKDKYYWSDRHYASLLMTDENKTFTWVYPNYIDLVPRAAQSFWCTNVPKKLSDDPATQYMMAMADKEGNPLQAGKLYKIDIPAKMPVKQFWALTVYDHATMAFIYSDSNRTTLSSYDVDKMKKNADGGVTLYVGPKAPKGLESNWIPTAGKRPIPAIRFYGPTEEFNNKTFKLSDFELVN</sequence>
<dbReference type="Gene3D" id="2.60.120.600">
    <property type="entry name" value="Domain of unknown function DUF1214, C-terminal domain"/>
    <property type="match status" value="1"/>
</dbReference>
<dbReference type="AlphaFoldDB" id="A0A3A8EZ58"/>
<reference evidence="3 4" key="1">
    <citation type="submission" date="2018-09" db="EMBL/GenBank/DDBJ databases">
        <title>The draft genome of Acinetobacter spp. strains.</title>
        <authorList>
            <person name="Qin J."/>
            <person name="Feng Y."/>
            <person name="Zong Z."/>
        </authorList>
    </citation>
    <scope>NUCLEOTIDE SEQUENCE [LARGE SCALE GENOMIC DNA]</scope>
    <source>
        <strain evidence="3 4">WCHAc060115</strain>
    </source>
</reference>
<feature type="domain" description="DUF1254" evidence="2">
    <location>
        <begin position="69"/>
        <end position="196"/>
    </location>
</feature>
<dbReference type="Pfam" id="PF06742">
    <property type="entry name" value="DUF1214"/>
    <property type="match status" value="1"/>
</dbReference>
<gene>
    <name evidence="3" type="ORF">D7V20_03145</name>
</gene>
<dbReference type="Gene3D" id="2.60.40.1610">
    <property type="entry name" value="Domain of unknown function DUF1254"/>
    <property type="match status" value="1"/>
</dbReference>
<feature type="domain" description="DUF1214" evidence="1">
    <location>
        <begin position="350"/>
        <end position="455"/>
    </location>
</feature>
<evidence type="ECO:0000259" key="2">
    <source>
        <dbReference type="Pfam" id="PF06863"/>
    </source>
</evidence>
<dbReference type="EMBL" id="RAXT01000003">
    <property type="protein sequence ID" value="RKG40152.1"/>
    <property type="molecule type" value="Genomic_DNA"/>
</dbReference>
<proteinExistence type="predicted"/>
<name>A0A3A8EZ58_9GAMM</name>
<organism evidence="3 4">
    <name type="scientific">Acinetobacter rongchengensis</name>
    <dbReference type="NCBI Taxonomy" id="2419601"/>
    <lineage>
        <taxon>Bacteria</taxon>
        <taxon>Pseudomonadati</taxon>
        <taxon>Pseudomonadota</taxon>
        <taxon>Gammaproteobacteria</taxon>
        <taxon>Moraxellales</taxon>
        <taxon>Moraxellaceae</taxon>
        <taxon>Acinetobacter</taxon>
    </lineage>
</organism>
<dbReference type="Gene3D" id="1.10.3360.10">
    <property type="entry name" value="VPA0735-like domain"/>
    <property type="match status" value="1"/>
</dbReference>
<dbReference type="InterPro" id="IPR010621">
    <property type="entry name" value="DUF1214"/>
</dbReference>
<dbReference type="Pfam" id="PF06863">
    <property type="entry name" value="DUF1254"/>
    <property type="match status" value="1"/>
</dbReference>
<evidence type="ECO:0000313" key="3">
    <source>
        <dbReference type="EMBL" id="RKG40152.1"/>
    </source>
</evidence>
<protein>
    <submittedName>
        <fullName evidence="3">DUF1254 domain-containing protein</fullName>
    </submittedName>
</protein>
<dbReference type="InterPro" id="IPR037049">
    <property type="entry name" value="DUF1214_C_sf"/>
</dbReference>
<dbReference type="InterPro" id="IPR010679">
    <property type="entry name" value="DUF1254"/>
</dbReference>
<evidence type="ECO:0000313" key="4">
    <source>
        <dbReference type="Proteomes" id="UP000280405"/>
    </source>
</evidence>
<dbReference type="SUPFAM" id="SSF160935">
    <property type="entry name" value="VPA0735-like"/>
    <property type="match status" value="1"/>
</dbReference>
<evidence type="ECO:0000259" key="1">
    <source>
        <dbReference type="Pfam" id="PF06742"/>
    </source>
</evidence>
<accession>A0A3A8EZ58</accession>
<comment type="caution">
    <text evidence="3">The sequence shown here is derived from an EMBL/GenBank/DDBJ whole genome shotgun (WGS) entry which is preliminary data.</text>
</comment>